<dbReference type="InterPro" id="IPR001506">
    <property type="entry name" value="Peptidase_M12A"/>
</dbReference>
<dbReference type="PANTHER" id="PTHR10127">
    <property type="entry name" value="DISCOIDIN, CUB, EGF, LAMININ , AND ZINC METALLOPROTEASE DOMAIN CONTAINING"/>
    <property type="match status" value="1"/>
</dbReference>
<dbReference type="Pfam" id="PF01400">
    <property type="entry name" value="Astacin"/>
    <property type="match status" value="2"/>
</dbReference>
<accession>A0A2W1BUN4</accession>
<dbReference type="InterPro" id="IPR024079">
    <property type="entry name" value="MetalloPept_cat_dom_sf"/>
</dbReference>
<feature type="compositionally biased region" description="Basic and acidic residues" evidence="3">
    <location>
        <begin position="534"/>
        <end position="546"/>
    </location>
</feature>
<evidence type="ECO:0000259" key="4">
    <source>
        <dbReference type="PROSITE" id="PS51864"/>
    </source>
</evidence>
<comment type="caution">
    <text evidence="1">Lacks conserved residue(s) required for the propagation of feature annotation.</text>
</comment>
<dbReference type="Gene3D" id="3.40.390.10">
    <property type="entry name" value="Collagenase (Catalytic Domain)"/>
    <property type="match status" value="2"/>
</dbReference>
<dbReference type="Proteomes" id="UP000249218">
    <property type="component" value="Unassembled WGS sequence"/>
</dbReference>
<feature type="compositionally biased region" description="Basic and acidic residues" evidence="3">
    <location>
        <begin position="492"/>
        <end position="508"/>
    </location>
</feature>
<dbReference type="InterPro" id="IPR006026">
    <property type="entry name" value="Peptidase_Metallo"/>
</dbReference>
<feature type="compositionally biased region" description="Basic and acidic residues" evidence="3">
    <location>
        <begin position="461"/>
        <end position="472"/>
    </location>
</feature>
<reference evidence="5 6" key="1">
    <citation type="journal article" date="2017" name="BMC Biol.">
        <title>Genomic innovations, transcriptional plasticity and gene loss underlying the evolution and divergence of two highly polyphagous and invasive Helicoverpa pest species.</title>
        <authorList>
            <person name="Pearce S.L."/>
            <person name="Clarke D.F."/>
            <person name="East P.D."/>
            <person name="Elfekih S."/>
            <person name="Gordon K.H."/>
            <person name="Jermiin L.S."/>
            <person name="McGaughran A."/>
            <person name="Oakeshott J.G."/>
            <person name="Papanikolaou A."/>
            <person name="Perera O.P."/>
            <person name="Rane R.V."/>
            <person name="Richards S."/>
            <person name="Tay W.T."/>
            <person name="Walsh T.K."/>
            <person name="Anderson A."/>
            <person name="Anderson C.J."/>
            <person name="Asgari S."/>
            <person name="Board P.G."/>
            <person name="Bretschneider A."/>
            <person name="Campbell P.M."/>
            <person name="Chertemps T."/>
            <person name="Christeller J.T."/>
            <person name="Coppin C.W."/>
            <person name="Downes S.J."/>
            <person name="Duan G."/>
            <person name="Farnsworth C.A."/>
            <person name="Good R.T."/>
            <person name="Han L.B."/>
            <person name="Han Y.C."/>
            <person name="Hatje K."/>
            <person name="Horne I."/>
            <person name="Huang Y.P."/>
            <person name="Hughes D.S."/>
            <person name="Jacquin-Joly E."/>
            <person name="James W."/>
            <person name="Jhangiani S."/>
            <person name="Kollmar M."/>
            <person name="Kuwar S.S."/>
            <person name="Li S."/>
            <person name="Liu N.Y."/>
            <person name="Maibeche M.T."/>
            <person name="Miller J.R."/>
            <person name="Montagne N."/>
            <person name="Perry T."/>
            <person name="Qu J."/>
            <person name="Song S.V."/>
            <person name="Sutton G.G."/>
            <person name="Vogel H."/>
            <person name="Walenz B.P."/>
            <person name="Xu W."/>
            <person name="Zhang H.J."/>
            <person name="Zou Z."/>
            <person name="Batterham P."/>
            <person name="Edwards O.R."/>
            <person name="Feyereisen R."/>
            <person name="Gibbs R.A."/>
            <person name="Heckel D.G."/>
            <person name="McGrath A."/>
            <person name="Robin C."/>
            <person name="Scherer S.E."/>
            <person name="Worley K.C."/>
            <person name="Wu Y.D."/>
        </authorList>
    </citation>
    <scope>NUCLEOTIDE SEQUENCE [LARGE SCALE GENOMIC DNA]</scope>
    <source>
        <strain evidence="5">Harm_GR_Male_#8</strain>
        <tissue evidence="5">Whole organism</tissue>
    </source>
</reference>
<comment type="cofactor">
    <cofactor evidence="2">
        <name>Zn(2+)</name>
        <dbReference type="ChEBI" id="CHEBI:29105"/>
    </cofactor>
    <text evidence="2">Binds 1 zinc ion per subunit.</text>
</comment>
<proteinExistence type="predicted"/>
<evidence type="ECO:0000256" key="3">
    <source>
        <dbReference type="SAM" id="MobiDB-lite"/>
    </source>
</evidence>
<keyword evidence="2" id="KW-0862">Zinc</keyword>
<feature type="region of interest" description="Disordered" evidence="3">
    <location>
        <begin position="425"/>
        <end position="472"/>
    </location>
</feature>
<keyword evidence="6" id="KW-1185">Reference proteome</keyword>
<evidence type="ECO:0000256" key="2">
    <source>
        <dbReference type="RuleBase" id="RU361183"/>
    </source>
</evidence>
<feature type="compositionally biased region" description="Basic and acidic residues" evidence="3">
    <location>
        <begin position="624"/>
        <end position="638"/>
    </location>
</feature>
<feature type="region of interest" description="Disordered" evidence="3">
    <location>
        <begin position="484"/>
        <end position="560"/>
    </location>
</feature>
<name>A0A2W1BUN4_HELAM</name>
<dbReference type="GO" id="GO:0008270">
    <property type="term" value="F:zinc ion binding"/>
    <property type="evidence" value="ECO:0007669"/>
    <property type="project" value="InterPro"/>
</dbReference>
<evidence type="ECO:0000313" key="5">
    <source>
        <dbReference type="EMBL" id="PZC75463.1"/>
    </source>
</evidence>
<dbReference type="GO" id="GO:0004222">
    <property type="term" value="F:metalloendopeptidase activity"/>
    <property type="evidence" value="ECO:0007669"/>
    <property type="project" value="UniProtKB-UniRule"/>
</dbReference>
<dbReference type="SUPFAM" id="SSF55486">
    <property type="entry name" value="Metalloproteases ('zincins'), catalytic domain"/>
    <property type="match status" value="2"/>
</dbReference>
<organism evidence="5 6">
    <name type="scientific">Helicoverpa armigera</name>
    <name type="common">Cotton bollworm</name>
    <name type="synonym">Heliothis armigera</name>
    <dbReference type="NCBI Taxonomy" id="29058"/>
    <lineage>
        <taxon>Eukaryota</taxon>
        <taxon>Metazoa</taxon>
        <taxon>Ecdysozoa</taxon>
        <taxon>Arthropoda</taxon>
        <taxon>Hexapoda</taxon>
        <taxon>Insecta</taxon>
        <taxon>Pterygota</taxon>
        <taxon>Neoptera</taxon>
        <taxon>Endopterygota</taxon>
        <taxon>Lepidoptera</taxon>
        <taxon>Glossata</taxon>
        <taxon>Ditrysia</taxon>
        <taxon>Noctuoidea</taxon>
        <taxon>Noctuidae</taxon>
        <taxon>Heliothinae</taxon>
        <taxon>Helicoverpa</taxon>
    </lineage>
</organism>
<dbReference type="AlphaFoldDB" id="A0A2W1BUN4"/>
<gene>
    <name evidence="5" type="primary">HaOG206072</name>
    <name evidence="5" type="ORF">B5X24_HaOG206072</name>
</gene>
<feature type="region of interest" description="Disordered" evidence="3">
    <location>
        <begin position="584"/>
        <end position="652"/>
    </location>
</feature>
<keyword evidence="2" id="KW-0645">Protease</keyword>
<feature type="domain" description="Peptidase M12A" evidence="4">
    <location>
        <begin position="657"/>
        <end position="872"/>
    </location>
</feature>
<evidence type="ECO:0000313" key="6">
    <source>
        <dbReference type="Proteomes" id="UP000249218"/>
    </source>
</evidence>
<dbReference type="SMART" id="SM00235">
    <property type="entry name" value="ZnMc"/>
    <property type="match status" value="2"/>
</dbReference>
<keyword evidence="2" id="KW-0479">Metal-binding</keyword>
<feature type="domain" description="Peptidase M12A" evidence="4">
    <location>
        <begin position="17"/>
        <end position="220"/>
    </location>
</feature>
<evidence type="ECO:0000256" key="1">
    <source>
        <dbReference type="PROSITE-ProRule" id="PRU01211"/>
    </source>
</evidence>
<dbReference type="EMBL" id="KZ149995">
    <property type="protein sequence ID" value="PZC75463.1"/>
    <property type="molecule type" value="Genomic_DNA"/>
</dbReference>
<dbReference type="EC" id="3.4.24.-" evidence="2"/>
<sequence length="892" mass="102655">MTNINFGDKKYSSHFFSVISQKSFIVWPNATIPFYIHPEHFDHEQSMAIMTALSMFAFKTCLKFAPVMVTPDDNQHIMTFINPVGARRCKIHNEGHSNYHPHIIQLGYGCLQSPEIDMMIMRALGMPFEHNRMNRDAYIDVLVENIEPSYVELFTKSGVLPSRIWSLPYDVNSVMHFGEREYSKNGHRTIMFKDNIKQNRVGLSPLDLKKIELIYGPECRARDRQEKVELCQSYPGVARRKREVEPPTNKSLRVNPEITPPPTVLSSQKVQPMALAEAVPIEETPQDGSEYINANLDALGISNETEKIIEQVYKVSALALKHAREKYCNKTSNITVEVDDKKPDNVKRSNASDILGILEVIADYAKSMVDNAVANLTSFCETSESIETYQRQCKFGYDSRCPKTYRSTKSGAVRYSTNHRPYIKQQTRHEGVENRYSYDKMHRREGDDTTPSLTPNRKKRDVTNPEEDKLKAVNELTEVQNENTTNDMKVSTMKDDPKVERRYFEESRYNSNKKKYRKDGAGPEWDGSDVSIEPAERMGKIAKDDSQSAEDSIDAEAEKSINKEELVKEVINEGLDSILDAEKAKNEEEDGSSSVSEADNKEVQKSEEEEPVKKKKHRKVTGKKVTEATKTEPDEKPKMSSMEQRSHSGLPKTVRLNKLNKEFYAERKWPDGIVRLVIKKIPEFDLEDLRNRIAEVNSILQQKTCVKIHEVDSKEARGYDDYIILDTSPDYVTGRTGGKQIFGCVELFRGGQHRQHTAMMVMAMLGFYFEVSRHDRDKYIRVHQRHVRPDKLHHFEKIRDEATLDVPYDYKSATHPAWQFWRKIGKTGISTVATYKERDPDGSIMRSLGQNEELLSEYDIIKINSIYGVDCFIPNKDQAKRKRHRVKSKRNT</sequence>
<dbReference type="OrthoDB" id="291007at2759"/>
<keyword evidence="2" id="KW-0378">Hydrolase</keyword>
<feature type="region of interest" description="Disordered" evidence="3">
    <location>
        <begin position="241"/>
        <end position="265"/>
    </location>
</feature>
<dbReference type="PRINTS" id="PR00480">
    <property type="entry name" value="ASTACIN"/>
</dbReference>
<keyword evidence="2" id="KW-0482">Metalloprotease</keyword>
<dbReference type="GO" id="GO:0006508">
    <property type="term" value="P:proteolysis"/>
    <property type="evidence" value="ECO:0007669"/>
    <property type="project" value="UniProtKB-KW"/>
</dbReference>
<feature type="compositionally biased region" description="Basic and acidic residues" evidence="3">
    <location>
        <begin position="427"/>
        <end position="447"/>
    </location>
</feature>
<protein>
    <recommendedName>
        <fullName evidence="2">Metalloendopeptidase</fullName>
        <ecNumber evidence="2">3.4.24.-</ecNumber>
    </recommendedName>
</protein>
<feature type="compositionally biased region" description="Basic residues" evidence="3">
    <location>
        <begin position="613"/>
        <end position="622"/>
    </location>
</feature>
<dbReference type="PANTHER" id="PTHR10127:SF850">
    <property type="entry name" value="METALLOENDOPEPTIDASE"/>
    <property type="match status" value="1"/>
</dbReference>
<dbReference type="PROSITE" id="PS51864">
    <property type="entry name" value="ASTACIN"/>
    <property type="match status" value="2"/>
</dbReference>